<feature type="compositionally biased region" description="Low complexity" evidence="4">
    <location>
        <begin position="258"/>
        <end position="283"/>
    </location>
</feature>
<dbReference type="RefSeq" id="WP_307467692.1">
    <property type="nucleotide sequence ID" value="NZ_JAURUR010000012.1"/>
</dbReference>
<evidence type="ECO:0008006" key="8">
    <source>
        <dbReference type="Google" id="ProtNLM"/>
    </source>
</evidence>
<keyword evidence="1" id="KW-0677">Repeat</keyword>
<dbReference type="InterPro" id="IPR002110">
    <property type="entry name" value="Ankyrin_rpt"/>
</dbReference>
<dbReference type="PROSITE" id="PS50088">
    <property type="entry name" value="ANK_REPEAT"/>
    <property type="match status" value="1"/>
</dbReference>
<name>A0ABT9MG09_9DEIO</name>
<dbReference type="PROSITE" id="PS50297">
    <property type="entry name" value="ANK_REP_REGION"/>
    <property type="match status" value="1"/>
</dbReference>
<evidence type="ECO:0000256" key="5">
    <source>
        <dbReference type="SAM" id="SignalP"/>
    </source>
</evidence>
<keyword evidence="5" id="KW-0732">Signal</keyword>
<keyword evidence="2 3" id="KW-0040">ANK repeat</keyword>
<dbReference type="SMART" id="SM00248">
    <property type="entry name" value="ANK"/>
    <property type="match status" value="3"/>
</dbReference>
<dbReference type="Gene3D" id="1.25.40.20">
    <property type="entry name" value="Ankyrin repeat-containing domain"/>
    <property type="match status" value="1"/>
</dbReference>
<comment type="caution">
    <text evidence="6">The sequence shown here is derived from an EMBL/GenBank/DDBJ whole genome shotgun (WGS) entry which is preliminary data.</text>
</comment>
<evidence type="ECO:0000313" key="7">
    <source>
        <dbReference type="Proteomes" id="UP001232163"/>
    </source>
</evidence>
<feature type="signal peptide" evidence="5">
    <location>
        <begin position="1"/>
        <end position="23"/>
    </location>
</feature>
<dbReference type="SUPFAM" id="SSF48403">
    <property type="entry name" value="Ankyrin repeat"/>
    <property type="match status" value="1"/>
</dbReference>
<organism evidence="6 7">
    <name type="scientific">Deinococcus enclensis</name>
    <dbReference type="NCBI Taxonomy" id="1049582"/>
    <lineage>
        <taxon>Bacteria</taxon>
        <taxon>Thermotogati</taxon>
        <taxon>Deinococcota</taxon>
        <taxon>Deinococci</taxon>
        <taxon>Deinococcales</taxon>
        <taxon>Deinococcaceae</taxon>
        <taxon>Deinococcus</taxon>
    </lineage>
</organism>
<feature type="chain" id="PRO_5046514234" description="Ankyrin repeat-containing protein" evidence="5">
    <location>
        <begin position="24"/>
        <end position="478"/>
    </location>
</feature>
<proteinExistence type="predicted"/>
<dbReference type="EMBL" id="JAURUR010000012">
    <property type="protein sequence ID" value="MDP9765530.1"/>
    <property type="molecule type" value="Genomic_DNA"/>
</dbReference>
<dbReference type="PANTHER" id="PTHR24173:SF74">
    <property type="entry name" value="ANKYRIN REPEAT DOMAIN-CONTAINING PROTEIN 16"/>
    <property type="match status" value="1"/>
</dbReference>
<dbReference type="PANTHER" id="PTHR24173">
    <property type="entry name" value="ANKYRIN REPEAT CONTAINING"/>
    <property type="match status" value="1"/>
</dbReference>
<evidence type="ECO:0000313" key="6">
    <source>
        <dbReference type="EMBL" id="MDP9765530.1"/>
    </source>
</evidence>
<gene>
    <name evidence="6" type="ORF">QO006_002981</name>
</gene>
<sequence length="478" mass="51229">MINARFLAALLVPALVAPAAAQALSPYDLFTRLYRDAAAGDLDSVKRWVAQGADVNFQMPQTLGTALMSAAQNDRPAVVRYLLDQGADPTLQDWGGRTALDYAKMTGDKTLITLLQNASASPAPRPALPPAPALNLPAGVTSALTGVTLPAGAVLVNDAEATKDFAAAVRDAADALGGSCARSEYVVWETVTPALRAQFSSSTAARGYKREVLHEEDGDPYVNVFGLTQGATRVAGVWAEVDGTAVLAWCTLKAAAVTPPSPAPAAQNPPAAPKPAADQPTTASGWPAFGTFKPGERVQFWTSTGWRQGVVVEVGPQPTRDAKINLNMEKKYFIAQADQPTWRDYYDWGLVAHVQRAPYWTGFFVGDWKVGAVMAVNTRTDGTVAWNEVAYASASDTLRIKADGTYEWKDLNGKVTKGKWTAAQDGPGIVVKDAKGGTWTLQNQTNVVEEKTTKYETARLYPSDRTQMSQAATRPLRR</sequence>
<dbReference type="Proteomes" id="UP001232163">
    <property type="component" value="Unassembled WGS sequence"/>
</dbReference>
<evidence type="ECO:0000256" key="3">
    <source>
        <dbReference type="PROSITE-ProRule" id="PRU00023"/>
    </source>
</evidence>
<keyword evidence="7" id="KW-1185">Reference proteome</keyword>
<feature type="region of interest" description="Disordered" evidence="4">
    <location>
        <begin position="452"/>
        <end position="478"/>
    </location>
</feature>
<dbReference type="InterPro" id="IPR036770">
    <property type="entry name" value="Ankyrin_rpt-contain_sf"/>
</dbReference>
<protein>
    <recommendedName>
        <fullName evidence="8">Ankyrin repeat-containing protein</fullName>
    </recommendedName>
</protein>
<evidence type="ECO:0000256" key="2">
    <source>
        <dbReference type="ARBA" id="ARBA00023043"/>
    </source>
</evidence>
<dbReference type="Pfam" id="PF12796">
    <property type="entry name" value="Ank_2"/>
    <property type="match status" value="1"/>
</dbReference>
<feature type="repeat" description="ANK" evidence="3">
    <location>
        <begin position="62"/>
        <end position="94"/>
    </location>
</feature>
<reference evidence="6 7" key="1">
    <citation type="submission" date="2023-07" db="EMBL/GenBank/DDBJ databases">
        <title>Genomic Encyclopedia of Type Strains, Phase IV (KMG-IV): sequencing the most valuable type-strain genomes for metagenomic binning, comparative biology and taxonomic classification.</title>
        <authorList>
            <person name="Goeker M."/>
        </authorList>
    </citation>
    <scope>NUCLEOTIDE SEQUENCE [LARGE SCALE GENOMIC DNA]</scope>
    <source>
        <strain evidence="6 7">NIO-1023</strain>
    </source>
</reference>
<accession>A0ABT9MG09</accession>
<evidence type="ECO:0000256" key="4">
    <source>
        <dbReference type="SAM" id="MobiDB-lite"/>
    </source>
</evidence>
<feature type="region of interest" description="Disordered" evidence="4">
    <location>
        <begin position="258"/>
        <end position="284"/>
    </location>
</feature>
<evidence type="ECO:0000256" key="1">
    <source>
        <dbReference type="ARBA" id="ARBA00022737"/>
    </source>
</evidence>